<evidence type="ECO:0000259" key="2">
    <source>
        <dbReference type="PROSITE" id="PS50206"/>
    </source>
</evidence>
<dbReference type="AlphaFoldDB" id="A0A9W9I440"/>
<sequence>MARSITAEDLRRLWANHQEVALLDVREEGPYAEAHPLFVSCPIVLYDNGEGYVSRAVDRIHSLGYQDVAIFEGGLSSYARVGEVYRDVNVPSKAFGELVESINYTPSLSAAEVKTLLDSEKDVGFDLETQKTERAPQPSTEATEKAREHAKFWAGRVGVNYITGCQLGKFIAEAEDRTLYLLDVRDPEEFAIQHPPNLTNSPGGQLVQATDEWVGVRGARVVLYDTDGAYVLEEDTTVPHGLEVFRESEWHPQTSNSITAEELEALEATVVDLARSPLYSKGHIPGAWFASGPELARDLKAISGTGLIVLTSPDGRISAMNIDYARKSTSRQVKYLTGGTAAWTAAGHPLETQTRWLSQPIDVYKRP</sequence>
<comment type="caution">
    <text evidence="3">The sequence shown here is derived from an EMBL/GenBank/DDBJ whole genome shotgun (WGS) entry which is preliminary data.</text>
</comment>
<proteinExistence type="predicted"/>
<dbReference type="Gene3D" id="3.40.250.10">
    <property type="entry name" value="Rhodanese-like domain"/>
    <property type="match status" value="2"/>
</dbReference>
<accession>A0A9W9I440</accession>
<dbReference type="OrthoDB" id="566238at2759"/>
<protein>
    <recommendedName>
        <fullName evidence="2">Rhodanese domain-containing protein</fullName>
    </recommendedName>
</protein>
<evidence type="ECO:0000313" key="4">
    <source>
        <dbReference type="Proteomes" id="UP001146351"/>
    </source>
</evidence>
<name>A0A9W9I440_9EURO</name>
<feature type="domain" description="Rhodanese" evidence="2">
    <location>
        <begin position="16"/>
        <end position="86"/>
    </location>
</feature>
<evidence type="ECO:0000313" key="3">
    <source>
        <dbReference type="EMBL" id="KAJ5162105.1"/>
    </source>
</evidence>
<keyword evidence="4" id="KW-1185">Reference proteome</keyword>
<keyword evidence="1" id="KW-0677">Repeat</keyword>
<reference evidence="3" key="1">
    <citation type="submission" date="2022-11" db="EMBL/GenBank/DDBJ databases">
        <authorList>
            <person name="Petersen C."/>
        </authorList>
    </citation>
    <scope>NUCLEOTIDE SEQUENCE</scope>
    <source>
        <strain evidence="3">IBT 21917</strain>
    </source>
</reference>
<dbReference type="EMBL" id="JAPQKO010000005">
    <property type="protein sequence ID" value="KAJ5162105.1"/>
    <property type="molecule type" value="Genomic_DNA"/>
</dbReference>
<dbReference type="Pfam" id="PF00581">
    <property type="entry name" value="Rhodanese"/>
    <property type="match status" value="1"/>
</dbReference>
<organism evidence="3 4">
    <name type="scientific">Penicillium capsulatum</name>
    <dbReference type="NCBI Taxonomy" id="69766"/>
    <lineage>
        <taxon>Eukaryota</taxon>
        <taxon>Fungi</taxon>
        <taxon>Dikarya</taxon>
        <taxon>Ascomycota</taxon>
        <taxon>Pezizomycotina</taxon>
        <taxon>Eurotiomycetes</taxon>
        <taxon>Eurotiomycetidae</taxon>
        <taxon>Eurotiales</taxon>
        <taxon>Aspergillaceae</taxon>
        <taxon>Penicillium</taxon>
    </lineage>
</organism>
<dbReference type="PANTHER" id="PTHR43855:SF1">
    <property type="entry name" value="THIOSULFATE SULFURTRANSFERASE"/>
    <property type="match status" value="1"/>
</dbReference>
<dbReference type="PANTHER" id="PTHR43855">
    <property type="entry name" value="THIOSULFATE SULFURTRANSFERASE"/>
    <property type="match status" value="1"/>
</dbReference>
<dbReference type="InterPro" id="IPR036873">
    <property type="entry name" value="Rhodanese-like_dom_sf"/>
</dbReference>
<dbReference type="PROSITE" id="PS50206">
    <property type="entry name" value="RHODANESE_3"/>
    <property type="match status" value="2"/>
</dbReference>
<evidence type="ECO:0000256" key="1">
    <source>
        <dbReference type="ARBA" id="ARBA00022737"/>
    </source>
</evidence>
<dbReference type="SUPFAM" id="SSF52821">
    <property type="entry name" value="Rhodanese/Cell cycle control phosphatase"/>
    <property type="match status" value="3"/>
</dbReference>
<feature type="domain" description="Rhodanese" evidence="2">
    <location>
        <begin position="267"/>
        <end position="352"/>
    </location>
</feature>
<dbReference type="Proteomes" id="UP001146351">
    <property type="component" value="Unassembled WGS sequence"/>
</dbReference>
<dbReference type="InterPro" id="IPR051126">
    <property type="entry name" value="Thiosulfate_sulfurtransferase"/>
</dbReference>
<dbReference type="SMART" id="SM00450">
    <property type="entry name" value="RHOD"/>
    <property type="match status" value="2"/>
</dbReference>
<dbReference type="InterPro" id="IPR001763">
    <property type="entry name" value="Rhodanese-like_dom"/>
</dbReference>
<reference evidence="3" key="2">
    <citation type="journal article" date="2023" name="IMA Fungus">
        <title>Comparative genomic study of the Penicillium genus elucidates a diverse pangenome and 15 lateral gene transfer events.</title>
        <authorList>
            <person name="Petersen C."/>
            <person name="Sorensen T."/>
            <person name="Nielsen M.R."/>
            <person name="Sondergaard T.E."/>
            <person name="Sorensen J.L."/>
            <person name="Fitzpatrick D.A."/>
            <person name="Frisvad J.C."/>
            <person name="Nielsen K.L."/>
        </authorList>
    </citation>
    <scope>NUCLEOTIDE SEQUENCE</scope>
    <source>
        <strain evidence="3">IBT 21917</strain>
    </source>
</reference>
<gene>
    <name evidence="3" type="ORF">N7492_007497</name>
</gene>